<gene>
    <name evidence="1" type="ORF">A6768_00805</name>
</gene>
<dbReference type="Proteomes" id="UP000219422">
    <property type="component" value="Chromosome"/>
</dbReference>
<evidence type="ECO:0000313" key="1">
    <source>
        <dbReference type="EMBL" id="ATI78672.1"/>
    </source>
</evidence>
<proteinExistence type="predicted"/>
<protein>
    <submittedName>
        <fullName evidence="1">Uncharacterized protein</fullName>
    </submittedName>
</protein>
<reference evidence="1 2" key="1">
    <citation type="submission" date="2017-10" db="EMBL/GenBank/DDBJ databases">
        <title>Sphingobium yanoikuyae S72.</title>
        <authorList>
            <person name="Sanchez E."/>
            <person name="Bustos P."/>
            <person name="Mendoza P."/>
            <person name="Guo X."/>
            <person name="Mendoza A."/>
        </authorList>
    </citation>
    <scope>NUCLEOTIDE SEQUENCE [LARGE SCALE GENOMIC DNA]</scope>
    <source>
        <strain evidence="1 2">S72</strain>
    </source>
</reference>
<dbReference type="KEGG" id="sya:A6768_00805"/>
<accession>A0A291MUB8</accession>
<dbReference type="EMBL" id="CP023741">
    <property type="protein sequence ID" value="ATI78672.1"/>
    <property type="molecule type" value="Genomic_DNA"/>
</dbReference>
<evidence type="ECO:0000313" key="2">
    <source>
        <dbReference type="Proteomes" id="UP000219422"/>
    </source>
</evidence>
<dbReference type="AlphaFoldDB" id="A0A291MUB8"/>
<sequence>MEMRIDHALDAADTASLEDGRYYSGASDNQTVRTWSSKINCSMTDKGRFPQVQNAVSWDIPAFPMAQDESQLLPEADIWPRATQGGGRLQLE</sequence>
<name>A0A291MUB8_SPHYA</name>
<organism evidence="1 2">
    <name type="scientific">Sphingobium yanoikuyae</name>
    <name type="common">Sphingomonas yanoikuyae</name>
    <dbReference type="NCBI Taxonomy" id="13690"/>
    <lineage>
        <taxon>Bacteria</taxon>
        <taxon>Pseudomonadati</taxon>
        <taxon>Pseudomonadota</taxon>
        <taxon>Alphaproteobacteria</taxon>
        <taxon>Sphingomonadales</taxon>
        <taxon>Sphingomonadaceae</taxon>
        <taxon>Sphingobium</taxon>
    </lineage>
</organism>